<evidence type="ECO:0000313" key="2">
    <source>
        <dbReference type="Proteomes" id="UP001165960"/>
    </source>
</evidence>
<dbReference type="EMBL" id="QTSX02006402">
    <property type="protein sequence ID" value="KAJ9055342.1"/>
    <property type="molecule type" value="Genomic_DNA"/>
</dbReference>
<accession>A0ACC2RZ20</accession>
<keyword evidence="2" id="KW-1185">Reference proteome</keyword>
<dbReference type="Proteomes" id="UP001165960">
    <property type="component" value="Unassembled WGS sequence"/>
</dbReference>
<proteinExistence type="predicted"/>
<reference evidence="1" key="1">
    <citation type="submission" date="2022-04" db="EMBL/GenBank/DDBJ databases">
        <title>Genome of the entomopathogenic fungus Entomophthora muscae.</title>
        <authorList>
            <person name="Elya C."/>
            <person name="Lovett B.R."/>
            <person name="Lee E."/>
            <person name="Macias A.M."/>
            <person name="Hajek A.E."/>
            <person name="De Bivort B.L."/>
            <person name="Kasson M.T."/>
            <person name="De Fine Licht H.H."/>
            <person name="Stajich J.E."/>
        </authorList>
    </citation>
    <scope>NUCLEOTIDE SEQUENCE</scope>
    <source>
        <strain evidence="1">Berkeley</strain>
    </source>
</reference>
<protein>
    <submittedName>
        <fullName evidence="1">Uncharacterized protein</fullName>
    </submittedName>
</protein>
<name>A0ACC2RZ20_9FUNG</name>
<organism evidence="1 2">
    <name type="scientific">Entomophthora muscae</name>
    <dbReference type="NCBI Taxonomy" id="34485"/>
    <lineage>
        <taxon>Eukaryota</taxon>
        <taxon>Fungi</taxon>
        <taxon>Fungi incertae sedis</taxon>
        <taxon>Zoopagomycota</taxon>
        <taxon>Entomophthoromycotina</taxon>
        <taxon>Entomophthoromycetes</taxon>
        <taxon>Entomophthorales</taxon>
        <taxon>Entomophthoraceae</taxon>
        <taxon>Entomophthora</taxon>
    </lineage>
</organism>
<gene>
    <name evidence="1" type="ORF">DSO57_1004859</name>
</gene>
<evidence type="ECO:0000313" key="1">
    <source>
        <dbReference type="EMBL" id="KAJ9055342.1"/>
    </source>
</evidence>
<sequence>MGPIIWWAMPVPTLTPYSPSGALWYPGILKVAHVYVPPLSLPSPLTPKDPGSPSCAPPSNTALTFVLTGPEVPQTASPSLGSTYHEASPLLCYLDSQEIEED</sequence>
<comment type="caution">
    <text evidence="1">The sequence shown here is derived from an EMBL/GenBank/DDBJ whole genome shotgun (WGS) entry which is preliminary data.</text>
</comment>